<dbReference type="EMBL" id="QGKX02000004">
    <property type="protein sequence ID" value="KAF3599080.1"/>
    <property type="molecule type" value="Genomic_DNA"/>
</dbReference>
<gene>
    <name evidence="2" type="ORF">F2Q69_00033179</name>
</gene>
<organism evidence="2 3">
    <name type="scientific">Brassica cretica</name>
    <name type="common">Mustard</name>
    <dbReference type="NCBI Taxonomy" id="69181"/>
    <lineage>
        <taxon>Eukaryota</taxon>
        <taxon>Viridiplantae</taxon>
        <taxon>Streptophyta</taxon>
        <taxon>Embryophyta</taxon>
        <taxon>Tracheophyta</taxon>
        <taxon>Spermatophyta</taxon>
        <taxon>Magnoliopsida</taxon>
        <taxon>eudicotyledons</taxon>
        <taxon>Gunneridae</taxon>
        <taxon>Pentapetalae</taxon>
        <taxon>rosids</taxon>
        <taxon>malvids</taxon>
        <taxon>Brassicales</taxon>
        <taxon>Brassicaceae</taxon>
        <taxon>Brassiceae</taxon>
        <taxon>Brassica</taxon>
    </lineage>
</organism>
<evidence type="ECO:0000256" key="1">
    <source>
        <dbReference type="SAM" id="MobiDB-lite"/>
    </source>
</evidence>
<feature type="region of interest" description="Disordered" evidence="1">
    <location>
        <begin position="1"/>
        <end position="76"/>
    </location>
</feature>
<accession>A0A8S9SG40</accession>
<comment type="caution">
    <text evidence="2">The sequence shown here is derived from an EMBL/GenBank/DDBJ whole genome shotgun (WGS) entry which is preliminary data.</text>
</comment>
<dbReference type="Proteomes" id="UP000712600">
    <property type="component" value="Unassembled WGS sequence"/>
</dbReference>
<name>A0A8S9SG40_BRACR</name>
<feature type="region of interest" description="Disordered" evidence="1">
    <location>
        <begin position="219"/>
        <end position="244"/>
    </location>
</feature>
<evidence type="ECO:0000313" key="3">
    <source>
        <dbReference type="Proteomes" id="UP000712600"/>
    </source>
</evidence>
<proteinExistence type="predicted"/>
<protein>
    <submittedName>
        <fullName evidence="2">Uncharacterized protein</fullName>
    </submittedName>
</protein>
<dbReference type="AlphaFoldDB" id="A0A8S9SG40"/>
<feature type="compositionally biased region" description="Polar residues" evidence="1">
    <location>
        <begin position="229"/>
        <end position="244"/>
    </location>
</feature>
<sequence length="244" mass="26668">MIKNRGAGKIESRRVLAGRGRNTLQRRPVPEELGDGPTRTGDFTGSSKNKGTLSGSIDGKNGNALETHGTSNGTHGDVGKVDMCVLNPASRNPGWKWGRGSVEREFEQLRGFSRDRNNKKSSNRGVAEFWRPTKGVDCNKDHLGVKGSSWGKKDDGGASWSEKADANKDVGGSLGAKWEALLGMIRTSSGYYFMQMRNHHYRRCLHQCITSSEKDACARDPRGRGRTLASPSVTRGVTRYLPSS</sequence>
<feature type="compositionally biased region" description="Polar residues" evidence="1">
    <location>
        <begin position="41"/>
        <end position="55"/>
    </location>
</feature>
<reference evidence="2" key="1">
    <citation type="submission" date="2019-12" db="EMBL/GenBank/DDBJ databases">
        <title>Genome sequencing and annotation of Brassica cretica.</title>
        <authorList>
            <person name="Studholme D.J."/>
            <person name="Sarris P."/>
        </authorList>
    </citation>
    <scope>NUCLEOTIDE SEQUENCE</scope>
    <source>
        <strain evidence="2">PFS-109/04</strain>
        <tissue evidence="2">Leaf</tissue>
    </source>
</reference>
<evidence type="ECO:0000313" key="2">
    <source>
        <dbReference type="EMBL" id="KAF3599080.1"/>
    </source>
</evidence>